<protein>
    <recommendedName>
        <fullName evidence="11">Zinc-finger domain-containing protein</fullName>
    </recommendedName>
</protein>
<dbReference type="STRING" id="1314785.A0A165GRF3"/>
<dbReference type="GO" id="GO:0006355">
    <property type="term" value="P:regulation of DNA-templated transcription"/>
    <property type="evidence" value="ECO:0007669"/>
    <property type="project" value="InterPro"/>
</dbReference>
<evidence type="ECO:0000256" key="8">
    <source>
        <dbReference type="ARBA" id="ARBA00023163"/>
    </source>
</evidence>
<feature type="region of interest" description="Disordered" evidence="10">
    <location>
        <begin position="523"/>
        <end position="543"/>
    </location>
</feature>
<evidence type="ECO:0000313" key="12">
    <source>
        <dbReference type="EMBL" id="KZT10703.1"/>
    </source>
</evidence>
<feature type="compositionally biased region" description="Acidic residues" evidence="10">
    <location>
        <begin position="527"/>
        <end position="541"/>
    </location>
</feature>
<dbReference type="PANTHER" id="PTHR31169">
    <property type="entry name" value="OS05G0300700 PROTEIN"/>
    <property type="match status" value="1"/>
</dbReference>
<dbReference type="GO" id="GO:0005634">
    <property type="term" value="C:nucleus"/>
    <property type="evidence" value="ECO:0007669"/>
    <property type="project" value="UniProtKB-SubCell"/>
</dbReference>
<dbReference type="OrthoDB" id="298344at2759"/>
<dbReference type="Pfam" id="PF10497">
    <property type="entry name" value="zf-4CXXC_R1"/>
    <property type="match status" value="1"/>
</dbReference>
<keyword evidence="13" id="KW-1185">Reference proteome</keyword>
<keyword evidence="5" id="KW-0597">Phosphoprotein</keyword>
<evidence type="ECO:0000256" key="4">
    <source>
        <dbReference type="ARBA" id="ARBA00022499"/>
    </source>
</evidence>
<accession>A0A165GRF3</accession>
<keyword evidence="8" id="KW-0804">Transcription</keyword>
<name>A0A165GRF3_9APHY</name>
<evidence type="ECO:0000256" key="5">
    <source>
        <dbReference type="ARBA" id="ARBA00022553"/>
    </source>
</evidence>
<feature type="region of interest" description="Disordered" evidence="10">
    <location>
        <begin position="135"/>
        <end position="156"/>
    </location>
</feature>
<gene>
    <name evidence="12" type="ORF">LAESUDRAFT_643979</name>
</gene>
<evidence type="ECO:0000256" key="7">
    <source>
        <dbReference type="ARBA" id="ARBA00023015"/>
    </source>
</evidence>
<evidence type="ECO:0000256" key="1">
    <source>
        <dbReference type="ARBA" id="ARBA00004123"/>
    </source>
</evidence>
<keyword evidence="6" id="KW-0832">Ubl conjugation</keyword>
<proteinExistence type="predicted"/>
<dbReference type="GeneID" id="63820848"/>
<dbReference type="GO" id="GO:0005737">
    <property type="term" value="C:cytoplasm"/>
    <property type="evidence" value="ECO:0007669"/>
    <property type="project" value="UniProtKB-SubCell"/>
</dbReference>
<keyword evidence="4" id="KW-1017">Isopeptide bond</keyword>
<feature type="compositionally biased region" description="Basic residues" evidence="10">
    <location>
        <begin position="141"/>
        <end position="151"/>
    </location>
</feature>
<evidence type="ECO:0000256" key="3">
    <source>
        <dbReference type="ARBA" id="ARBA00022490"/>
    </source>
</evidence>
<keyword evidence="3" id="KW-0963">Cytoplasm</keyword>
<dbReference type="InterPro" id="IPR040221">
    <property type="entry name" value="CDCA7/CDA7L"/>
</dbReference>
<evidence type="ECO:0000256" key="10">
    <source>
        <dbReference type="SAM" id="MobiDB-lite"/>
    </source>
</evidence>
<keyword evidence="7" id="KW-0805">Transcription regulation</keyword>
<reference evidence="12 13" key="1">
    <citation type="journal article" date="2016" name="Mol. Biol. Evol.">
        <title>Comparative Genomics of Early-Diverging Mushroom-Forming Fungi Provides Insights into the Origins of Lignocellulose Decay Capabilities.</title>
        <authorList>
            <person name="Nagy L.G."/>
            <person name="Riley R."/>
            <person name="Tritt A."/>
            <person name="Adam C."/>
            <person name="Daum C."/>
            <person name="Floudas D."/>
            <person name="Sun H."/>
            <person name="Yadav J.S."/>
            <person name="Pangilinan J."/>
            <person name="Larsson K.H."/>
            <person name="Matsuura K."/>
            <person name="Barry K."/>
            <person name="Labutti K."/>
            <person name="Kuo R."/>
            <person name="Ohm R.A."/>
            <person name="Bhattacharya S.S."/>
            <person name="Shirouzu T."/>
            <person name="Yoshinaga Y."/>
            <person name="Martin F.M."/>
            <person name="Grigoriev I.V."/>
            <person name="Hibbett D.S."/>
        </authorList>
    </citation>
    <scope>NUCLEOTIDE SEQUENCE [LARGE SCALE GENOMIC DNA]</scope>
    <source>
        <strain evidence="12 13">93-53</strain>
    </source>
</reference>
<feature type="domain" description="Zinc-finger" evidence="11">
    <location>
        <begin position="23"/>
        <end position="127"/>
    </location>
</feature>
<evidence type="ECO:0000256" key="9">
    <source>
        <dbReference type="ARBA" id="ARBA00023242"/>
    </source>
</evidence>
<dbReference type="InParanoid" id="A0A165GRF3"/>
<evidence type="ECO:0000256" key="6">
    <source>
        <dbReference type="ARBA" id="ARBA00022843"/>
    </source>
</evidence>
<feature type="compositionally biased region" description="Acidic residues" evidence="10">
    <location>
        <begin position="618"/>
        <end position="635"/>
    </location>
</feature>
<feature type="compositionally biased region" description="Polar residues" evidence="10">
    <location>
        <begin position="596"/>
        <end position="607"/>
    </location>
</feature>
<dbReference type="InterPro" id="IPR018866">
    <property type="entry name" value="Znf-4CXXC_R1"/>
</dbReference>
<dbReference type="PANTHER" id="PTHR31169:SF8">
    <property type="entry name" value="ZINC-FINGER DOMAIN OF MONOAMINE-OXIDASE A REPRESSOR R1 PROTEIN"/>
    <property type="match status" value="1"/>
</dbReference>
<evidence type="ECO:0000256" key="2">
    <source>
        <dbReference type="ARBA" id="ARBA00004496"/>
    </source>
</evidence>
<feature type="region of interest" description="Disordered" evidence="10">
    <location>
        <begin position="569"/>
        <end position="646"/>
    </location>
</feature>
<evidence type="ECO:0000313" key="13">
    <source>
        <dbReference type="Proteomes" id="UP000076871"/>
    </source>
</evidence>
<keyword evidence="9" id="KW-0539">Nucleus</keyword>
<comment type="subcellular location">
    <subcellularLocation>
        <location evidence="2">Cytoplasm</location>
    </subcellularLocation>
    <subcellularLocation>
        <location evidence="1">Nucleus</location>
    </subcellularLocation>
</comment>
<sequence length="685" mass="76397">MRHDDKIEHVQDQTHKHGMSSEDHYYCHQCNKKRDASDIIHCTHMIPKAHVPDVRCKLKYCRACLKNRYNENIDLDKAQRPSALPKKEREKHVLTDGYCYQCPKCRGQCNCRVCRKARGLEPTGMSAWVRKKGAKPDVLPKGRKNKTKKAGAPHPQIDRKASKRIVEPLQSGTTVPTMRKVPKPTAVSTVKAAPKPVWSRVYTPLTKSAAETRIHIREFLLRFSSMLDLNKSQLEELEEISGAGADDVWEMNNGEEMVGWVSETCIKAIVLGLLSVIAEGSDSFAMAKSIKKAIEEVQSSGAILNKIWGALSVLRDEMPSGPASAFQIPDPLPSPPNIIIHNLRGSSRGANAASGVYVAVSAQLVPVIASLIESAILMQRVREEIDNGVMQEKELAKEFRVALAREKSQWLKTKTTLGSAELRLQRKQYQQTCIDLEHAYRVAETTCIPRYAALGQDSEGRVYYALTPSEAEREAAAQLLAGKDGKVKVTRKRGGLTVEDRKEMQRWSWFIAVWGRLPKGAIRAKNDDEDSDDDDESEAEEGWWGFWEPAEIKKLAIWISQRYEADGAKPTNHAQSNSLSFHPGVKGKSVAGRSRPASSSFIESSVMGSRECSPLSDLSEDNDSLSELTDDEEEQTGQQSEGMRIDSLTRQVPTNHELRALVQGLNDFADLLQWRISRAGSGMDD</sequence>
<dbReference type="Proteomes" id="UP000076871">
    <property type="component" value="Unassembled WGS sequence"/>
</dbReference>
<dbReference type="EMBL" id="KV427608">
    <property type="protein sequence ID" value="KZT10703.1"/>
    <property type="molecule type" value="Genomic_DNA"/>
</dbReference>
<dbReference type="RefSeq" id="XP_040768443.1">
    <property type="nucleotide sequence ID" value="XM_040903818.1"/>
</dbReference>
<dbReference type="AlphaFoldDB" id="A0A165GRF3"/>
<evidence type="ECO:0000259" key="11">
    <source>
        <dbReference type="Pfam" id="PF10497"/>
    </source>
</evidence>
<organism evidence="12 13">
    <name type="scientific">Laetiporus sulphureus 93-53</name>
    <dbReference type="NCBI Taxonomy" id="1314785"/>
    <lineage>
        <taxon>Eukaryota</taxon>
        <taxon>Fungi</taxon>
        <taxon>Dikarya</taxon>
        <taxon>Basidiomycota</taxon>
        <taxon>Agaricomycotina</taxon>
        <taxon>Agaricomycetes</taxon>
        <taxon>Polyporales</taxon>
        <taxon>Laetiporus</taxon>
    </lineage>
</organism>